<sequence>MAFLTLTGIRDSRSIIVNFNRVTDVRHIPDQNFPSGSRLYLDVLNSRDEQLYIDVRETLASIQELLQA</sequence>
<reference evidence="2" key="2">
    <citation type="submission" date="2011-01" db="EMBL/GenBank/DDBJ databases">
        <title>The complete genome of Deinococcus maricopensis DSM 21211.</title>
        <authorList>
            <consortium name="US DOE Joint Genome Institute (JGI-PGF)"/>
            <person name="Lucas S."/>
            <person name="Copeland A."/>
            <person name="Lapidus A."/>
            <person name="Goodwin L."/>
            <person name="Pitluck S."/>
            <person name="Kyrpides N."/>
            <person name="Mavromatis K."/>
            <person name="Pagani I."/>
            <person name="Ivanova N."/>
            <person name="Ovchinnikova G."/>
            <person name="Zeytun A."/>
            <person name="Detter J.C."/>
            <person name="Han C."/>
            <person name="Land M."/>
            <person name="Hauser L."/>
            <person name="Markowitz V."/>
            <person name="Cheng J.-F."/>
            <person name="Hugenholtz P."/>
            <person name="Woyke T."/>
            <person name="Wu D."/>
            <person name="Pukall R."/>
            <person name="Gehrich-Schroeter G."/>
            <person name="Brambilla E."/>
            <person name="Klenk H.-P."/>
            <person name="Eisen J.A."/>
        </authorList>
    </citation>
    <scope>NUCLEOTIDE SEQUENCE [LARGE SCALE GENOMIC DNA]</scope>
    <source>
        <strain evidence="2">DSM 21211 / LMG 22137 / NRRL B-23946 / LB-34</strain>
    </source>
</reference>
<accession>E8U3C2</accession>
<evidence type="ECO:0000313" key="1">
    <source>
        <dbReference type="EMBL" id="ADV65793.1"/>
    </source>
</evidence>
<evidence type="ECO:0000313" key="2">
    <source>
        <dbReference type="Proteomes" id="UP000008635"/>
    </source>
</evidence>
<gene>
    <name evidence="1" type="ordered locus">Deima_0129</name>
</gene>
<proteinExistence type="predicted"/>
<dbReference type="AlphaFoldDB" id="E8U3C2"/>
<name>E8U3C2_DEIML</name>
<keyword evidence="2" id="KW-1185">Reference proteome</keyword>
<dbReference type="RefSeq" id="WP_013555298.1">
    <property type="nucleotide sequence ID" value="NC_014958.1"/>
</dbReference>
<dbReference type="EMBL" id="CP002454">
    <property type="protein sequence ID" value="ADV65793.1"/>
    <property type="molecule type" value="Genomic_DNA"/>
</dbReference>
<dbReference type="HOGENOM" id="CLU_2786986_0_0_0"/>
<dbReference type="Proteomes" id="UP000008635">
    <property type="component" value="Chromosome"/>
</dbReference>
<reference evidence="1 2" key="1">
    <citation type="journal article" date="2011" name="Stand. Genomic Sci.">
        <title>Complete genome sequence of Deinococcus maricopensis type strain (LB-34).</title>
        <authorList>
            <person name="Pukall R."/>
            <person name="Zeytun A."/>
            <person name="Lucas S."/>
            <person name="Lapidus A."/>
            <person name="Hammon N."/>
            <person name="Deshpande S."/>
            <person name="Nolan M."/>
            <person name="Cheng J.F."/>
            <person name="Pitluck S."/>
            <person name="Liolios K."/>
            <person name="Pagani I."/>
            <person name="Mikhailova N."/>
            <person name="Ivanova N."/>
            <person name="Mavromatis K."/>
            <person name="Pati A."/>
            <person name="Tapia R."/>
            <person name="Han C."/>
            <person name="Goodwin L."/>
            <person name="Chen A."/>
            <person name="Palaniappan K."/>
            <person name="Land M."/>
            <person name="Hauser L."/>
            <person name="Chang Y.J."/>
            <person name="Jeffries C.D."/>
            <person name="Brambilla E.M."/>
            <person name="Rohde M."/>
            <person name="Goker M."/>
            <person name="Detter J.C."/>
            <person name="Woyke T."/>
            <person name="Bristow J."/>
            <person name="Eisen J.A."/>
            <person name="Markowitz V."/>
            <person name="Hugenholtz P."/>
            <person name="Kyrpides N.C."/>
            <person name="Klenk H.P."/>
        </authorList>
    </citation>
    <scope>NUCLEOTIDE SEQUENCE [LARGE SCALE GENOMIC DNA]</scope>
    <source>
        <strain evidence="2">DSM 21211 / LMG 22137 / NRRL B-23946 / LB-34</strain>
    </source>
</reference>
<dbReference type="KEGG" id="dmr:Deima_0129"/>
<organism evidence="1 2">
    <name type="scientific">Deinococcus maricopensis (strain DSM 21211 / LMG 22137 / NRRL B-23946 / LB-34)</name>
    <dbReference type="NCBI Taxonomy" id="709986"/>
    <lineage>
        <taxon>Bacteria</taxon>
        <taxon>Thermotogati</taxon>
        <taxon>Deinococcota</taxon>
        <taxon>Deinococci</taxon>
        <taxon>Deinococcales</taxon>
        <taxon>Deinococcaceae</taxon>
        <taxon>Deinococcus</taxon>
    </lineage>
</organism>
<protein>
    <submittedName>
        <fullName evidence="1">Uncharacterized protein</fullName>
    </submittedName>
</protein>